<comment type="caution">
    <text evidence="2">The sequence shown here is derived from an EMBL/GenBank/DDBJ whole genome shotgun (WGS) entry which is preliminary data.</text>
</comment>
<dbReference type="Pfam" id="PF00903">
    <property type="entry name" value="Glyoxalase"/>
    <property type="match status" value="1"/>
</dbReference>
<evidence type="ECO:0000313" key="2">
    <source>
        <dbReference type="EMBL" id="MEO3689919.1"/>
    </source>
</evidence>
<proteinExistence type="predicted"/>
<dbReference type="EMBL" id="JBDPZD010000001">
    <property type="protein sequence ID" value="MEO3689919.1"/>
    <property type="molecule type" value="Genomic_DNA"/>
</dbReference>
<dbReference type="InterPro" id="IPR037523">
    <property type="entry name" value="VOC_core"/>
</dbReference>
<dbReference type="Proteomes" id="UP001495147">
    <property type="component" value="Unassembled WGS sequence"/>
</dbReference>
<dbReference type="Gene3D" id="3.10.180.10">
    <property type="entry name" value="2,3-Dihydroxybiphenyl 1,2-Dioxygenase, domain 1"/>
    <property type="match status" value="1"/>
</dbReference>
<reference evidence="2 3" key="1">
    <citation type="submission" date="2024-05" db="EMBL/GenBank/DDBJ databases">
        <title>Roseateles sp. DJS-2-20 16S ribosomal RNA gene Genome sequencing and assembly.</title>
        <authorList>
            <person name="Woo H."/>
        </authorList>
    </citation>
    <scope>NUCLEOTIDE SEQUENCE [LARGE SCALE GENOMIC DNA]</scope>
    <source>
        <strain evidence="2 3">DJS-2-20</strain>
    </source>
</reference>
<dbReference type="RefSeq" id="WP_347702758.1">
    <property type="nucleotide sequence ID" value="NZ_JBDPZD010000001.1"/>
</dbReference>
<name>A0ABV0FXU9_9BURK</name>
<keyword evidence="3" id="KW-1185">Reference proteome</keyword>
<gene>
    <name evidence="2" type="ORF">ABDJ85_00460</name>
</gene>
<dbReference type="InterPro" id="IPR029068">
    <property type="entry name" value="Glyas_Bleomycin-R_OHBP_Dase"/>
</dbReference>
<protein>
    <submittedName>
        <fullName evidence="2">VOC family protein</fullName>
    </submittedName>
</protein>
<dbReference type="CDD" id="cd06587">
    <property type="entry name" value="VOC"/>
    <property type="match status" value="1"/>
</dbReference>
<organism evidence="2 3">
    <name type="scientific">Roseateles paludis</name>
    <dbReference type="NCBI Taxonomy" id="3145238"/>
    <lineage>
        <taxon>Bacteria</taxon>
        <taxon>Pseudomonadati</taxon>
        <taxon>Pseudomonadota</taxon>
        <taxon>Betaproteobacteria</taxon>
        <taxon>Burkholderiales</taxon>
        <taxon>Sphaerotilaceae</taxon>
        <taxon>Roseateles</taxon>
    </lineage>
</organism>
<evidence type="ECO:0000259" key="1">
    <source>
        <dbReference type="PROSITE" id="PS51819"/>
    </source>
</evidence>
<dbReference type="InterPro" id="IPR004360">
    <property type="entry name" value="Glyas_Fos-R_dOase_dom"/>
</dbReference>
<evidence type="ECO:0000313" key="3">
    <source>
        <dbReference type="Proteomes" id="UP001495147"/>
    </source>
</evidence>
<sequence length="144" mass="16387">MPHDTDRLEHANVTVQDIDRATRFLTTALPSWRIRGGGTMDWFGKTIRWQHVGTDDSYLALQGGGEGALPDWQTHRLGVKHLGFVVSDLDAVVRRLTEAGFPVDHGVPDHPHRRRVYFSPDDLVQAEFIQYLSEAPEQRHSYTD</sequence>
<dbReference type="SUPFAM" id="SSF54593">
    <property type="entry name" value="Glyoxalase/Bleomycin resistance protein/Dihydroxybiphenyl dioxygenase"/>
    <property type="match status" value="1"/>
</dbReference>
<accession>A0ABV0FXU9</accession>
<dbReference type="PROSITE" id="PS51819">
    <property type="entry name" value="VOC"/>
    <property type="match status" value="1"/>
</dbReference>
<feature type="domain" description="VOC" evidence="1">
    <location>
        <begin position="7"/>
        <end position="131"/>
    </location>
</feature>